<keyword evidence="2" id="KW-1185">Reference proteome</keyword>
<accession>A0A3D9IJC5</accession>
<protein>
    <submittedName>
        <fullName evidence="1">Uncharacterized protein</fullName>
    </submittedName>
</protein>
<dbReference type="EMBL" id="QRDY01000005">
    <property type="protein sequence ID" value="RED61805.1"/>
    <property type="molecule type" value="Genomic_DNA"/>
</dbReference>
<proteinExistence type="predicted"/>
<evidence type="ECO:0000313" key="1">
    <source>
        <dbReference type="EMBL" id="RED61805.1"/>
    </source>
</evidence>
<evidence type="ECO:0000313" key="2">
    <source>
        <dbReference type="Proteomes" id="UP000256869"/>
    </source>
</evidence>
<dbReference type="AlphaFoldDB" id="A0A3D9IJC5"/>
<gene>
    <name evidence="1" type="ORF">DFP95_105234</name>
</gene>
<dbReference type="Proteomes" id="UP000256869">
    <property type="component" value="Unassembled WGS sequence"/>
</dbReference>
<reference evidence="1 2" key="1">
    <citation type="submission" date="2018-07" db="EMBL/GenBank/DDBJ databases">
        <title>Genomic Encyclopedia of Type Strains, Phase III (KMG-III): the genomes of soil and plant-associated and newly described type strains.</title>
        <authorList>
            <person name="Whitman W."/>
        </authorList>
    </citation>
    <scope>NUCLEOTIDE SEQUENCE [LARGE SCALE GENOMIC DNA]</scope>
    <source>
        <strain evidence="1 2">CECT 8236</strain>
    </source>
</reference>
<comment type="caution">
    <text evidence="1">The sequence shown here is derived from an EMBL/GenBank/DDBJ whole genome shotgun (WGS) entry which is preliminary data.</text>
</comment>
<sequence>MDINKSKGNVNKSQELIVTYYELRQRKNPLFRLKERKRGLNDSIIMDRYIPISGEISPDLLL</sequence>
<organism evidence="1 2">
    <name type="scientific">Cohnella lupini</name>
    <dbReference type="NCBI Taxonomy" id="1294267"/>
    <lineage>
        <taxon>Bacteria</taxon>
        <taxon>Bacillati</taxon>
        <taxon>Bacillota</taxon>
        <taxon>Bacilli</taxon>
        <taxon>Bacillales</taxon>
        <taxon>Paenibacillaceae</taxon>
        <taxon>Cohnella</taxon>
    </lineage>
</organism>
<name>A0A3D9IJC5_9BACL</name>